<dbReference type="PATRIC" id="fig|1631356.3.peg.1707"/>
<dbReference type="GO" id="GO:0046677">
    <property type="term" value="P:response to antibiotic"/>
    <property type="evidence" value="ECO:0007669"/>
    <property type="project" value="UniProtKB-KW"/>
</dbReference>
<sequence>MTAAPAAQRVRAQAGFETRTVLTNGEQLLVSILLPALALIGLVVSDVPDLGAGRRVDIAVPGVIALAVVSTAFTGQAIATAFDRRYGLLRLLGVTPLGPSGLLAGKAVAVLSVIAIQTVLLGALGIGFGWRPHWAGLPVALLLIVLGAWAFVALALLLAGALRSEGVLAVANLIWVLLLLGGGLLLPSRELPTGLADVVRLLPSGALGDGLRAALAESGSVWQPLAVLLVWALASSAVLSRVFSWSD</sequence>
<dbReference type="InterPro" id="IPR051784">
    <property type="entry name" value="Nod_factor_ABC_transporter"/>
</dbReference>
<reference evidence="9" key="1">
    <citation type="submission" date="2015-03" db="EMBL/GenBank/DDBJ databases">
        <title>Luteipulveratus halotolerans sp. nov., a novel actinobacterium (Dermacoccaceae) from Sarawak, Malaysia.</title>
        <authorList>
            <person name="Juboi H."/>
            <person name="Basik A."/>
            <person name="Shamsul S.S."/>
            <person name="Arnold P."/>
            <person name="Schmitt E.K."/>
            <person name="Sanglier J.-J."/>
            <person name="Yeo T."/>
        </authorList>
    </citation>
    <scope>NUCLEOTIDE SEQUENCE [LARGE SCALE GENOMIC DNA]</scope>
    <source>
        <strain evidence="9">C296001</strain>
    </source>
</reference>
<evidence type="ECO:0000313" key="8">
    <source>
        <dbReference type="EMBL" id="KNX37219.1"/>
    </source>
</evidence>
<keyword evidence="2 6" id="KW-0812">Transmembrane</keyword>
<keyword evidence="5" id="KW-0046">Antibiotic resistance</keyword>
<feature type="domain" description="ABC-2 type transporter transmembrane" evidence="7">
    <location>
        <begin position="58"/>
        <end position="235"/>
    </location>
</feature>
<feature type="transmembrane region" description="Helical" evidence="6">
    <location>
        <begin position="28"/>
        <end position="47"/>
    </location>
</feature>
<dbReference type="PANTHER" id="PTHR43229:SF2">
    <property type="entry name" value="NODULATION PROTEIN J"/>
    <property type="match status" value="1"/>
</dbReference>
<evidence type="ECO:0000256" key="1">
    <source>
        <dbReference type="ARBA" id="ARBA00004141"/>
    </source>
</evidence>
<gene>
    <name evidence="8" type="ORF">VV01_08795</name>
</gene>
<dbReference type="Proteomes" id="UP000037397">
    <property type="component" value="Unassembled WGS sequence"/>
</dbReference>
<dbReference type="EMBL" id="LAIR01000002">
    <property type="protein sequence ID" value="KNX37219.1"/>
    <property type="molecule type" value="Genomic_DNA"/>
</dbReference>
<evidence type="ECO:0000256" key="4">
    <source>
        <dbReference type="ARBA" id="ARBA00023136"/>
    </source>
</evidence>
<dbReference type="Pfam" id="PF12698">
    <property type="entry name" value="ABC2_membrane_3"/>
    <property type="match status" value="1"/>
</dbReference>
<proteinExistence type="predicted"/>
<name>A0A0L6CHM5_9MICO</name>
<dbReference type="STRING" id="1631356.VV01_08795"/>
<dbReference type="AlphaFoldDB" id="A0A0L6CHM5"/>
<feature type="transmembrane region" description="Helical" evidence="6">
    <location>
        <begin position="103"/>
        <end position="128"/>
    </location>
</feature>
<evidence type="ECO:0000313" key="9">
    <source>
        <dbReference type="Proteomes" id="UP000037397"/>
    </source>
</evidence>
<evidence type="ECO:0000256" key="6">
    <source>
        <dbReference type="SAM" id="Phobius"/>
    </source>
</evidence>
<feature type="transmembrane region" description="Helical" evidence="6">
    <location>
        <begin position="134"/>
        <end position="159"/>
    </location>
</feature>
<feature type="transmembrane region" description="Helical" evidence="6">
    <location>
        <begin position="221"/>
        <end position="243"/>
    </location>
</feature>
<comment type="caution">
    <text evidence="8">The sequence shown here is derived from an EMBL/GenBank/DDBJ whole genome shotgun (WGS) entry which is preliminary data.</text>
</comment>
<evidence type="ECO:0000259" key="7">
    <source>
        <dbReference type="Pfam" id="PF12698"/>
    </source>
</evidence>
<dbReference type="PIRSF" id="PIRSF006648">
    <property type="entry name" value="DrrB"/>
    <property type="match status" value="1"/>
</dbReference>
<keyword evidence="4 6" id="KW-0472">Membrane</keyword>
<keyword evidence="3 6" id="KW-1133">Transmembrane helix</keyword>
<dbReference type="GO" id="GO:0140359">
    <property type="term" value="F:ABC-type transporter activity"/>
    <property type="evidence" value="ECO:0007669"/>
    <property type="project" value="InterPro"/>
</dbReference>
<feature type="transmembrane region" description="Helical" evidence="6">
    <location>
        <begin position="166"/>
        <end position="186"/>
    </location>
</feature>
<dbReference type="GO" id="GO:0043190">
    <property type="term" value="C:ATP-binding cassette (ABC) transporter complex"/>
    <property type="evidence" value="ECO:0007669"/>
    <property type="project" value="InterPro"/>
</dbReference>
<comment type="subcellular location">
    <subcellularLocation>
        <location evidence="1">Membrane</location>
        <topology evidence="1">Multi-pass membrane protein</topology>
    </subcellularLocation>
</comment>
<dbReference type="OrthoDB" id="160207at2"/>
<evidence type="ECO:0000256" key="2">
    <source>
        <dbReference type="ARBA" id="ARBA00022692"/>
    </source>
</evidence>
<dbReference type="InterPro" id="IPR000412">
    <property type="entry name" value="ABC_2_transport"/>
</dbReference>
<protein>
    <submittedName>
        <fullName evidence="8">ABC transporter</fullName>
    </submittedName>
</protein>
<organism evidence="8 9">
    <name type="scientific">Luteipulveratus halotolerans</name>
    <dbReference type="NCBI Taxonomy" id="1631356"/>
    <lineage>
        <taxon>Bacteria</taxon>
        <taxon>Bacillati</taxon>
        <taxon>Actinomycetota</taxon>
        <taxon>Actinomycetes</taxon>
        <taxon>Micrococcales</taxon>
        <taxon>Dermacoccaceae</taxon>
        <taxon>Luteipulveratus</taxon>
    </lineage>
</organism>
<dbReference type="InterPro" id="IPR013525">
    <property type="entry name" value="ABC2_TM"/>
</dbReference>
<dbReference type="PANTHER" id="PTHR43229">
    <property type="entry name" value="NODULATION PROTEIN J"/>
    <property type="match status" value="1"/>
</dbReference>
<keyword evidence="9" id="KW-1185">Reference proteome</keyword>
<accession>A0A0L6CHM5</accession>
<dbReference type="RefSeq" id="WP_050669553.1">
    <property type="nucleotide sequence ID" value="NZ_LAIR01000002.1"/>
</dbReference>
<evidence type="ECO:0000256" key="5">
    <source>
        <dbReference type="ARBA" id="ARBA00023251"/>
    </source>
</evidence>
<feature type="transmembrane region" description="Helical" evidence="6">
    <location>
        <begin position="59"/>
        <end position="82"/>
    </location>
</feature>
<evidence type="ECO:0000256" key="3">
    <source>
        <dbReference type="ARBA" id="ARBA00022989"/>
    </source>
</evidence>